<keyword evidence="2" id="KW-1185">Reference proteome</keyword>
<gene>
    <name evidence="1" type="ORF">PXEA_LOCUS28792</name>
</gene>
<protein>
    <submittedName>
        <fullName evidence="1">Uncharacterized protein</fullName>
    </submittedName>
</protein>
<reference evidence="1" key="1">
    <citation type="submission" date="2018-11" db="EMBL/GenBank/DDBJ databases">
        <authorList>
            <consortium name="Pathogen Informatics"/>
        </authorList>
    </citation>
    <scope>NUCLEOTIDE SEQUENCE</scope>
</reference>
<accession>A0A3S5FG16</accession>
<dbReference type="AlphaFoldDB" id="A0A3S5FG16"/>
<proteinExistence type="predicted"/>
<dbReference type="Proteomes" id="UP000784294">
    <property type="component" value="Unassembled WGS sequence"/>
</dbReference>
<sequence>MQNDINQVYHVDGLLKHEQNRAFADLRRPTDGRAEWTSANDGQDLWTAGDSFDCCRPLGVEEVDRRQNRVYTMPVNALGSCDFSDAHFMQRIMSGLVCLYPSVWLTTLPMSR</sequence>
<name>A0A3S5FG16_9PLAT</name>
<comment type="caution">
    <text evidence="1">The sequence shown here is derived from an EMBL/GenBank/DDBJ whole genome shotgun (WGS) entry which is preliminary data.</text>
</comment>
<evidence type="ECO:0000313" key="1">
    <source>
        <dbReference type="EMBL" id="VEL35352.1"/>
    </source>
</evidence>
<dbReference type="EMBL" id="CAAALY010249641">
    <property type="protein sequence ID" value="VEL35352.1"/>
    <property type="molecule type" value="Genomic_DNA"/>
</dbReference>
<organism evidence="1 2">
    <name type="scientific">Protopolystoma xenopodis</name>
    <dbReference type="NCBI Taxonomy" id="117903"/>
    <lineage>
        <taxon>Eukaryota</taxon>
        <taxon>Metazoa</taxon>
        <taxon>Spiralia</taxon>
        <taxon>Lophotrochozoa</taxon>
        <taxon>Platyhelminthes</taxon>
        <taxon>Monogenea</taxon>
        <taxon>Polyopisthocotylea</taxon>
        <taxon>Polystomatidea</taxon>
        <taxon>Polystomatidae</taxon>
        <taxon>Protopolystoma</taxon>
    </lineage>
</organism>
<evidence type="ECO:0000313" key="2">
    <source>
        <dbReference type="Proteomes" id="UP000784294"/>
    </source>
</evidence>